<dbReference type="GeneID" id="105053519"/>
<dbReference type="AlphaFoldDB" id="A0A6I9RWF6"/>
<gene>
    <name evidence="2" type="primary">LOC105053519</name>
</gene>
<proteinExistence type="predicted"/>
<accession>A0A6I9RWF6</accession>
<reference evidence="2" key="1">
    <citation type="submission" date="2025-08" db="UniProtKB">
        <authorList>
            <consortium name="RefSeq"/>
        </authorList>
    </citation>
    <scope>IDENTIFICATION</scope>
</reference>
<dbReference type="Proteomes" id="UP000504607">
    <property type="component" value="Chromosome 11"/>
</dbReference>
<evidence type="ECO:0000313" key="1">
    <source>
        <dbReference type="Proteomes" id="UP000504607"/>
    </source>
</evidence>
<keyword evidence="1" id="KW-1185">Reference proteome</keyword>
<protein>
    <submittedName>
        <fullName evidence="2">Uncharacterized protein LOC105053519 isoform X1</fullName>
    </submittedName>
</protein>
<evidence type="ECO:0000313" key="2">
    <source>
        <dbReference type="RefSeq" id="XP_010933016.1"/>
    </source>
</evidence>
<dbReference type="RefSeq" id="XP_010933016.1">
    <property type="nucleotide sequence ID" value="XM_010934714.3"/>
</dbReference>
<dbReference type="OrthoDB" id="275876at2759"/>
<organism evidence="1 2">
    <name type="scientific">Elaeis guineensis var. tenera</name>
    <name type="common">Oil palm</name>
    <dbReference type="NCBI Taxonomy" id="51953"/>
    <lineage>
        <taxon>Eukaryota</taxon>
        <taxon>Viridiplantae</taxon>
        <taxon>Streptophyta</taxon>
        <taxon>Embryophyta</taxon>
        <taxon>Tracheophyta</taxon>
        <taxon>Spermatophyta</taxon>
        <taxon>Magnoliopsida</taxon>
        <taxon>Liliopsida</taxon>
        <taxon>Arecaceae</taxon>
        <taxon>Arecoideae</taxon>
        <taxon>Cocoseae</taxon>
        <taxon>Elaeidinae</taxon>
        <taxon>Elaeis</taxon>
    </lineage>
</organism>
<dbReference type="KEGG" id="egu:105053519"/>
<dbReference type="InParanoid" id="A0A6I9RWF6"/>
<name>A0A6I9RWF6_ELAGV</name>
<sequence>MSNLARAAWNQAWRLATTIAGAPKNGSFRDPLVSKHGFPFINYKRFSTLESQANEGLIPPELLTSRTVLMPDRVIVIVSNINAILVQTSPLSQQYLMHMIVCLI</sequence>